<dbReference type="EMBL" id="RXIC02000024">
    <property type="protein sequence ID" value="KAB1210269.1"/>
    <property type="molecule type" value="Genomic_DNA"/>
</dbReference>
<dbReference type="Gene3D" id="1.10.275.10">
    <property type="entry name" value="Fumarase/aspartase (N-terminal domain)"/>
    <property type="match status" value="1"/>
</dbReference>
<dbReference type="Pfam" id="PF00221">
    <property type="entry name" value="Lyase_aromatic"/>
    <property type="match status" value="1"/>
</dbReference>
<evidence type="ECO:0000313" key="10">
    <source>
        <dbReference type="Proteomes" id="UP000516437"/>
    </source>
</evidence>
<dbReference type="SUPFAM" id="SSF48557">
    <property type="entry name" value="L-aspartase-like"/>
    <property type="match status" value="1"/>
</dbReference>
<accession>A0A6A1VBS1</accession>
<proteinExistence type="inferred from homology"/>
<dbReference type="Proteomes" id="UP000516437">
    <property type="component" value="Chromosome 6"/>
</dbReference>
<dbReference type="AlphaFoldDB" id="A0A6A1VBS1"/>
<dbReference type="GO" id="GO:0045548">
    <property type="term" value="F:phenylalanine ammonia-lyase activity"/>
    <property type="evidence" value="ECO:0007669"/>
    <property type="project" value="UniProtKB-EC"/>
</dbReference>
<reference evidence="8" key="1">
    <citation type="submission" date="2018-07" db="EMBL/GenBank/DDBJ databases">
        <authorList>
            <person name="Gao Z.-S."/>
            <person name="Jia H.-M."/>
            <person name="Jia H.-J."/>
            <person name="Cai Q.-L."/>
            <person name="Wang Y."/>
            <person name="Zhao H.-B."/>
        </authorList>
    </citation>
    <scope>NUCLEOTIDE SEQUENCE</scope>
    <source>
        <tissue evidence="8">Leaves</tissue>
    </source>
</reference>
<sequence length="207" mass="22672">MYGVTTGFGATSHWRTNKIANLRTELIWFLNAGVIGRENLPTSYSKAAMLVRTNTLLQGYSSIRSDILDAMTKLVKDNLIPKLPFRGTATTSGDLVPLSYIAGLLTSRHNSKVVNPNGTKITTKEALVNGIAVGFAVAAIVCFDANILALLAEVLFALFCEVIHGKPEFADPLTHEHELKHHSGQIESAAIMEFILCSMKRQRSKHH</sequence>
<dbReference type="EMBL" id="RXIC02000021">
    <property type="protein sequence ID" value="KAB1219617.1"/>
    <property type="molecule type" value="Genomic_DNA"/>
</dbReference>
<comment type="similarity">
    <text evidence="3">Belongs to the PAL/histidase family.</text>
</comment>
<dbReference type="PANTHER" id="PTHR10362">
    <property type="entry name" value="HISTIDINE AMMONIA-LYASE"/>
    <property type="match status" value="1"/>
</dbReference>
<evidence type="ECO:0000256" key="3">
    <source>
        <dbReference type="ARBA" id="ARBA00007238"/>
    </source>
</evidence>
<keyword evidence="8" id="KW-0456">Lyase</keyword>
<evidence type="ECO:0000256" key="1">
    <source>
        <dbReference type="ARBA" id="ARBA00002235"/>
    </source>
</evidence>
<name>A0A6A1VBS1_9ROSI</name>
<dbReference type="InterPro" id="IPR008948">
    <property type="entry name" value="L-Aspartase-like"/>
</dbReference>
<dbReference type="GO" id="GO:0005737">
    <property type="term" value="C:cytoplasm"/>
    <property type="evidence" value="ECO:0007669"/>
    <property type="project" value="UniProtKB-SubCell"/>
</dbReference>
<dbReference type="Gene3D" id="1.20.200.10">
    <property type="entry name" value="Fumarase/aspartase (Central domain)"/>
    <property type="match status" value="1"/>
</dbReference>
<comment type="caution">
    <text evidence="8">The sequence shown here is derived from an EMBL/GenBank/DDBJ whole genome shotgun (WGS) entry which is preliminary data.</text>
</comment>
<evidence type="ECO:0000256" key="6">
    <source>
        <dbReference type="ARBA" id="ARBA00023232"/>
    </source>
</evidence>
<evidence type="ECO:0000313" key="8">
    <source>
        <dbReference type="EMBL" id="KAB1210269.1"/>
    </source>
</evidence>
<keyword evidence="6" id="KW-0585">Phenylalanine catabolism</keyword>
<evidence type="ECO:0000256" key="7">
    <source>
        <dbReference type="ARBA" id="ARBA00023537"/>
    </source>
</evidence>
<dbReference type="InterPro" id="IPR001106">
    <property type="entry name" value="Aromatic_Lyase"/>
</dbReference>
<comment type="subcellular location">
    <subcellularLocation>
        <location evidence="2">Cytoplasm</location>
    </subcellularLocation>
</comment>
<dbReference type="OrthoDB" id="10051290at2759"/>
<organism evidence="8 10">
    <name type="scientific">Morella rubra</name>
    <name type="common">Chinese bayberry</name>
    <dbReference type="NCBI Taxonomy" id="262757"/>
    <lineage>
        <taxon>Eukaryota</taxon>
        <taxon>Viridiplantae</taxon>
        <taxon>Streptophyta</taxon>
        <taxon>Embryophyta</taxon>
        <taxon>Tracheophyta</taxon>
        <taxon>Spermatophyta</taxon>
        <taxon>Magnoliopsida</taxon>
        <taxon>eudicotyledons</taxon>
        <taxon>Gunneridae</taxon>
        <taxon>Pentapetalae</taxon>
        <taxon>rosids</taxon>
        <taxon>fabids</taxon>
        <taxon>Fagales</taxon>
        <taxon>Myricaceae</taxon>
        <taxon>Morella</taxon>
    </lineage>
</organism>
<protein>
    <recommendedName>
        <fullName evidence="5">phenylalanine ammonia-lyase</fullName>
        <ecNumber evidence="5">4.3.1.24</ecNumber>
    </recommendedName>
</protein>
<comment type="subunit">
    <text evidence="4">Homotetramer.</text>
</comment>
<comment type="catalytic activity">
    <reaction evidence="7">
        <text>L-phenylalanine = (E)-cinnamate + NH4(+)</text>
        <dbReference type="Rhea" id="RHEA:21384"/>
        <dbReference type="ChEBI" id="CHEBI:15669"/>
        <dbReference type="ChEBI" id="CHEBI:28938"/>
        <dbReference type="ChEBI" id="CHEBI:58095"/>
        <dbReference type="EC" id="4.3.1.24"/>
    </reaction>
</comment>
<evidence type="ECO:0000313" key="9">
    <source>
        <dbReference type="EMBL" id="KAB1219617.1"/>
    </source>
</evidence>
<reference evidence="8 10" key="2">
    <citation type="journal article" date="2019" name="Plant Biotechnol. J.">
        <title>The red bayberry genome and genetic basis of sex determination.</title>
        <authorList>
            <person name="Jia H.M."/>
            <person name="Jia H.J."/>
            <person name="Cai Q.L."/>
            <person name="Wang Y."/>
            <person name="Zhao H.B."/>
            <person name="Yang W.F."/>
            <person name="Wang G.Y."/>
            <person name="Li Y.H."/>
            <person name="Zhan D.L."/>
            <person name="Shen Y.T."/>
            <person name="Niu Q.F."/>
            <person name="Chang L."/>
            <person name="Qiu J."/>
            <person name="Zhao L."/>
            <person name="Xie H.B."/>
            <person name="Fu W.Y."/>
            <person name="Jin J."/>
            <person name="Li X.W."/>
            <person name="Jiao Y."/>
            <person name="Zhou C.C."/>
            <person name="Tu T."/>
            <person name="Chai C.Y."/>
            <person name="Gao J.L."/>
            <person name="Fan L.J."/>
            <person name="van de Weg E."/>
            <person name="Wang J.Y."/>
            <person name="Gao Z.S."/>
        </authorList>
    </citation>
    <scope>NUCLEOTIDE SEQUENCE [LARGE SCALE GENOMIC DNA]</scope>
    <source>
        <tissue evidence="8">Leaves</tissue>
    </source>
</reference>
<dbReference type="Proteomes" id="UP000516437">
    <property type="component" value="Chromosome 3"/>
</dbReference>
<evidence type="ECO:0000256" key="4">
    <source>
        <dbReference type="ARBA" id="ARBA00011881"/>
    </source>
</evidence>
<evidence type="ECO:0000256" key="5">
    <source>
        <dbReference type="ARBA" id="ARBA00012139"/>
    </source>
</evidence>
<dbReference type="GO" id="GO:0006559">
    <property type="term" value="P:L-phenylalanine catabolic process"/>
    <property type="evidence" value="ECO:0007669"/>
    <property type="project" value="UniProtKB-KW"/>
</dbReference>
<keyword evidence="10" id="KW-1185">Reference proteome</keyword>
<reference evidence="8" key="3">
    <citation type="submission" date="2019-09" db="EMBL/GenBank/DDBJ databases">
        <authorList>
            <person name="Gao Z."/>
        </authorList>
    </citation>
    <scope>NUCLEOTIDE SEQUENCE</scope>
    <source>
        <tissue evidence="8">Leaves</tissue>
    </source>
</reference>
<comment type="function">
    <text evidence="1">This is a key enzyme of plant metabolism catalyzing the first reaction in the biosynthesis from L-phenylalanine of a wide variety of natural products based on the phenylpropane skeleton.</text>
</comment>
<gene>
    <name evidence="9" type="ORF">CJ030_MR3G011123</name>
    <name evidence="8" type="ORF">CJ030_MR6G013336</name>
</gene>
<dbReference type="EC" id="4.3.1.24" evidence="5"/>
<dbReference type="InterPro" id="IPR024083">
    <property type="entry name" value="Fumarase/histidase_N"/>
</dbReference>
<evidence type="ECO:0000256" key="2">
    <source>
        <dbReference type="ARBA" id="ARBA00004496"/>
    </source>
</evidence>